<evidence type="ECO:0000313" key="2">
    <source>
        <dbReference type="EMBL" id="BDI16067.1"/>
    </source>
</evidence>
<dbReference type="InterPro" id="IPR001646">
    <property type="entry name" value="5peptide_repeat"/>
</dbReference>
<keyword evidence="1" id="KW-0677">Repeat</keyword>
<dbReference type="SUPFAM" id="SSF141571">
    <property type="entry name" value="Pentapeptide repeat-like"/>
    <property type="match status" value="1"/>
</dbReference>
<dbReference type="Gene3D" id="2.160.20.80">
    <property type="entry name" value="E3 ubiquitin-protein ligase SopA"/>
    <property type="match status" value="1"/>
</dbReference>
<protein>
    <recommendedName>
        <fullName evidence="4">Pentapeptide repeat-containing protein</fullName>
    </recommendedName>
</protein>
<dbReference type="EMBL" id="AP025732">
    <property type="protein sequence ID" value="BDI16067.1"/>
    <property type="molecule type" value="Genomic_DNA"/>
</dbReference>
<accession>A0ABN6Q295</accession>
<dbReference type="PANTHER" id="PTHR47485">
    <property type="entry name" value="THYLAKOID LUMENAL 17.4 KDA PROTEIN, CHLOROPLASTIC"/>
    <property type="match status" value="1"/>
</dbReference>
<name>A0ABN6Q295_NOSCO</name>
<reference evidence="2" key="1">
    <citation type="submission" date="2022-04" db="EMBL/GenBank/DDBJ databases">
        <title>Complete genome sequence of a cyanobacterium, Nostoc sp. SO-36, isolated in Antarctica.</title>
        <authorList>
            <person name="Kanesaki Y."/>
            <person name="Effendi D."/>
            <person name="Sakamoto T."/>
            <person name="Ohtani S."/>
            <person name="Awai K."/>
        </authorList>
    </citation>
    <scope>NUCLEOTIDE SEQUENCE</scope>
    <source>
        <strain evidence="2">SO-36</strain>
    </source>
</reference>
<organism evidence="2 3">
    <name type="scientific">Nostoc cf. commune SO-36</name>
    <dbReference type="NCBI Taxonomy" id="449208"/>
    <lineage>
        <taxon>Bacteria</taxon>
        <taxon>Bacillati</taxon>
        <taxon>Cyanobacteriota</taxon>
        <taxon>Cyanophyceae</taxon>
        <taxon>Nostocales</taxon>
        <taxon>Nostocaceae</taxon>
        <taxon>Nostoc</taxon>
    </lineage>
</organism>
<proteinExistence type="predicted"/>
<dbReference type="PANTHER" id="PTHR47485:SF1">
    <property type="entry name" value="THYLAKOID LUMENAL 17.4 KDA PROTEIN, CHLOROPLASTIC"/>
    <property type="match status" value="1"/>
</dbReference>
<evidence type="ECO:0000256" key="1">
    <source>
        <dbReference type="ARBA" id="ARBA00022737"/>
    </source>
</evidence>
<gene>
    <name evidence="2" type="ORF">ANSO36C_18690</name>
</gene>
<evidence type="ECO:0000313" key="3">
    <source>
        <dbReference type="Proteomes" id="UP001055453"/>
    </source>
</evidence>
<sequence>MQRLDTKLTLDMFWRQGLALLLGIIIWCVADPALAVDWTHPLSFSNAELSRRDFSGESLQAAEFSNANMELANFTNADLRGAVMSASVMTKANLHGADLTNAMVDQVNLTKADFERCSFQRSSFAPRHI</sequence>
<dbReference type="Proteomes" id="UP001055453">
    <property type="component" value="Chromosome"/>
</dbReference>
<dbReference type="Pfam" id="PF00805">
    <property type="entry name" value="Pentapeptide"/>
    <property type="match status" value="1"/>
</dbReference>
<keyword evidence="3" id="KW-1185">Reference proteome</keyword>
<evidence type="ECO:0008006" key="4">
    <source>
        <dbReference type="Google" id="ProtNLM"/>
    </source>
</evidence>